<keyword evidence="4 7" id="KW-1133">Transmembrane helix</keyword>
<accession>A0A5C5UXK2</accession>
<keyword evidence="2" id="KW-1003">Cell membrane</keyword>
<dbReference type="InterPro" id="IPR050545">
    <property type="entry name" value="Mycobact_MmpL"/>
</dbReference>
<dbReference type="AlphaFoldDB" id="A0A5C5UXK2"/>
<proteinExistence type="predicted"/>
<feature type="transmembrane region" description="Helical" evidence="7">
    <location>
        <begin position="425"/>
        <end position="448"/>
    </location>
</feature>
<dbReference type="PANTHER" id="PTHR33406:SF13">
    <property type="entry name" value="MEMBRANE PROTEIN YDFJ"/>
    <property type="match status" value="1"/>
</dbReference>
<protein>
    <submittedName>
        <fullName evidence="9">Membrane transport protein mmpL8</fullName>
    </submittedName>
</protein>
<dbReference type="Gene3D" id="1.20.1640.10">
    <property type="entry name" value="Multidrug efflux transporter AcrB transmembrane domain"/>
    <property type="match status" value="2"/>
</dbReference>
<evidence type="ECO:0000313" key="9">
    <source>
        <dbReference type="EMBL" id="TWT30155.1"/>
    </source>
</evidence>
<evidence type="ECO:0000256" key="7">
    <source>
        <dbReference type="SAM" id="Phobius"/>
    </source>
</evidence>
<keyword evidence="5 7" id="KW-0472">Membrane</keyword>
<feature type="transmembrane region" description="Helical" evidence="7">
    <location>
        <begin position="351"/>
        <end position="373"/>
    </location>
</feature>
<dbReference type="InterPro" id="IPR004869">
    <property type="entry name" value="MMPL_dom"/>
</dbReference>
<feature type="transmembrane region" description="Helical" evidence="7">
    <location>
        <begin position="476"/>
        <end position="496"/>
    </location>
</feature>
<feature type="transmembrane region" description="Helical" evidence="7">
    <location>
        <begin position="755"/>
        <end position="782"/>
    </location>
</feature>
<feature type="transmembrane region" description="Helical" evidence="7">
    <location>
        <begin position="922"/>
        <end position="948"/>
    </location>
</feature>
<keyword evidence="3 7" id="KW-0812">Transmembrane</keyword>
<name>A0A5C5UXK2_9PLAN</name>
<organism evidence="9 10">
    <name type="scientific">Thalassoglobus neptunius</name>
    <dbReference type="NCBI Taxonomy" id="1938619"/>
    <lineage>
        <taxon>Bacteria</taxon>
        <taxon>Pseudomonadati</taxon>
        <taxon>Planctomycetota</taxon>
        <taxon>Planctomycetia</taxon>
        <taxon>Planctomycetales</taxon>
        <taxon>Planctomycetaceae</taxon>
        <taxon>Thalassoglobus</taxon>
    </lineage>
</organism>
<evidence type="ECO:0000256" key="1">
    <source>
        <dbReference type="ARBA" id="ARBA00004651"/>
    </source>
</evidence>
<feature type="transmembrane region" description="Helical" evidence="7">
    <location>
        <begin position="894"/>
        <end position="916"/>
    </location>
</feature>
<sequence length="995" mass="109052">MSSPNDSHSGSDVLPRFLSAVTQFVSSQPVVTLWIIGLFTLFSALVTARFLTFKTDRSDLIDSNSEFHQRWEEYVEKFGPQADIVIVVEGPNREAVELAIDTLGGKLRSESKLFGSILDRVDSDRIVSKGLQYLTPVELEKIENELDDSREIIEGDWSLAGLNAYSRRLEQLLQYSISEGNSTRTDTAINRIESLATSLESFLLDPNEFQSPWPQIVSRTDLVSQEAQSEYQLTPSGKMGFVVVTTQTSSNGLTGKSESLNRLREICSETTAQLPDVEIGMTGIPVLEADEMERSQIDMRNASLISFGGVGLILLLGFRGFRHPALALIMLAVALVWALGYTTLTIGHLNILSVSFAAILIGLGIDFAIHYLARYLELRHHNEEFHRSLALTSRSVGTGIVTAAVTTSMAFLCATFTDFLGVAELGVIAGGGILLCAIATFTVLPALITLSDQNVSPQRLPTPFQGTLLRKMIRRFPALVTVLTLVAIVIVGAQGFRWTDGEIESIVEYDANLLNLQAEGVESVELQERLFEETDGSLLYAVSISDSIEETRIRGEKFEQLSLVARVEDMASYLPRFPASETNLLIQSIHLRLSRLADLPENFPEINPLAVGQTLESLHSLVQNQTSPSALEAEARLDATLDIISTMELPEQIEILSAYQAAMLTALHAQFQKLQEVSDPSPVTPKDFDPAIHRRFVSDEGDWLIRVYPKEDIWEEKPLEAFINQVRGVDPLITGTPIQNFEAARQIRNSYFDAAIYALVVVTLILLIDAISIGPLCVTLIAPLAVVGFTHFMSQHAGEESNIAHLLALYTIVAILVAFVFDFESTRNVILTLFPPIAGGFLMFGIFAMTNIDLNPANLIVLPLILGIGVDDGVHVTHDFRLSRGPYETSPSTINAVTLTSLTSMMGFGSMLVAAHQGLVSLGLVLVIGVGSCLFVSLVTLPAILTLIDRGRSRKSQKPAQQPETTEVPQEDEEDVVTIAFQNSETFGDKPSGEQ</sequence>
<dbReference type="Proteomes" id="UP000317243">
    <property type="component" value="Unassembled WGS sequence"/>
</dbReference>
<evidence type="ECO:0000259" key="8">
    <source>
        <dbReference type="PROSITE" id="PS50156"/>
    </source>
</evidence>
<evidence type="ECO:0000256" key="4">
    <source>
        <dbReference type="ARBA" id="ARBA00022989"/>
    </source>
</evidence>
<dbReference type="EMBL" id="SIHI01000108">
    <property type="protein sequence ID" value="TWT30155.1"/>
    <property type="molecule type" value="Genomic_DNA"/>
</dbReference>
<reference evidence="9 10" key="1">
    <citation type="submission" date="2019-02" db="EMBL/GenBank/DDBJ databases">
        <title>Deep-cultivation of Planctomycetes and their phenomic and genomic characterization uncovers novel biology.</title>
        <authorList>
            <person name="Wiegand S."/>
            <person name="Jogler M."/>
            <person name="Boedeker C."/>
            <person name="Pinto D."/>
            <person name="Vollmers J."/>
            <person name="Rivas-Marin E."/>
            <person name="Kohn T."/>
            <person name="Peeters S.H."/>
            <person name="Heuer A."/>
            <person name="Rast P."/>
            <person name="Oberbeckmann S."/>
            <person name="Bunk B."/>
            <person name="Jeske O."/>
            <person name="Meyerdierks A."/>
            <person name="Storesund J.E."/>
            <person name="Kallscheuer N."/>
            <person name="Luecker S."/>
            <person name="Lage O.M."/>
            <person name="Pohl T."/>
            <person name="Merkel B.J."/>
            <person name="Hornburger P."/>
            <person name="Mueller R.-W."/>
            <person name="Bruemmer F."/>
            <person name="Labrenz M."/>
            <person name="Spormann A.M."/>
            <person name="Op Den Camp H."/>
            <person name="Overmann J."/>
            <person name="Amann R."/>
            <person name="Jetten M.S.M."/>
            <person name="Mascher T."/>
            <person name="Medema M.H."/>
            <person name="Devos D.P."/>
            <person name="Kaster A.-K."/>
            <person name="Ovreas L."/>
            <person name="Rohde M."/>
            <person name="Galperin M.Y."/>
            <person name="Jogler C."/>
        </authorList>
    </citation>
    <scope>NUCLEOTIDE SEQUENCE [LARGE SCALE GENOMIC DNA]</scope>
    <source>
        <strain evidence="9 10">KOR42</strain>
    </source>
</reference>
<feature type="compositionally biased region" description="Polar residues" evidence="6">
    <location>
        <begin position="958"/>
        <end position="968"/>
    </location>
</feature>
<feature type="transmembrane region" description="Helical" evidence="7">
    <location>
        <begin position="802"/>
        <end position="821"/>
    </location>
</feature>
<dbReference type="InterPro" id="IPR000731">
    <property type="entry name" value="SSD"/>
</dbReference>
<feature type="transmembrane region" description="Helical" evidence="7">
    <location>
        <begin position="393"/>
        <end position="413"/>
    </location>
</feature>
<feature type="transmembrane region" description="Helical" evidence="7">
    <location>
        <begin position="828"/>
        <end position="850"/>
    </location>
</feature>
<evidence type="ECO:0000256" key="6">
    <source>
        <dbReference type="SAM" id="MobiDB-lite"/>
    </source>
</evidence>
<feature type="region of interest" description="Disordered" evidence="6">
    <location>
        <begin position="952"/>
        <end position="975"/>
    </location>
</feature>
<gene>
    <name evidence="9" type="primary">mmpL8</name>
    <name evidence="9" type="ORF">KOR42_54750</name>
</gene>
<evidence type="ECO:0000256" key="2">
    <source>
        <dbReference type="ARBA" id="ARBA00022475"/>
    </source>
</evidence>
<dbReference type="PROSITE" id="PS50156">
    <property type="entry name" value="SSD"/>
    <property type="match status" value="1"/>
</dbReference>
<evidence type="ECO:0000313" key="10">
    <source>
        <dbReference type="Proteomes" id="UP000317243"/>
    </source>
</evidence>
<evidence type="ECO:0000256" key="3">
    <source>
        <dbReference type="ARBA" id="ARBA00022692"/>
    </source>
</evidence>
<dbReference type="GO" id="GO:0005886">
    <property type="term" value="C:plasma membrane"/>
    <property type="evidence" value="ECO:0007669"/>
    <property type="project" value="UniProtKB-SubCell"/>
</dbReference>
<comment type="subcellular location">
    <subcellularLocation>
        <location evidence="1">Cell membrane</location>
        <topology evidence="1">Multi-pass membrane protein</topology>
    </subcellularLocation>
</comment>
<feature type="transmembrane region" description="Helical" evidence="7">
    <location>
        <begin position="325"/>
        <end position="344"/>
    </location>
</feature>
<dbReference type="Pfam" id="PF03176">
    <property type="entry name" value="MMPL"/>
    <property type="match status" value="1"/>
</dbReference>
<keyword evidence="10" id="KW-1185">Reference proteome</keyword>
<dbReference type="RefSeq" id="WP_197441619.1">
    <property type="nucleotide sequence ID" value="NZ_SIHI01000108.1"/>
</dbReference>
<dbReference type="PANTHER" id="PTHR33406">
    <property type="entry name" value="MEMBRANE PROTEIN MJ1562-RELATED"/>
    <property type="match status" value="1"/>
</dbReference>
<evidence type="ECO:0000256" key="5">
    <source>
        <dbReference type="ARBA" id="ARBA00023136"/>
    </source>
</evidence>
<comment type="caution">
    <text evidence="9">The sequence shown here is derived from an EMBL/GenBank/DDBJ whole genome shotgun (WGS) entry which is preliminary data.</text>
</comment>
<feature type="domain" description="SSD" evidence="8">
    <location>
        <begin position="329"/>
        <end position="450"/>
    </location>
</feature>
<dbReference type="SUPFAM" id="SSF82866">
    <property type="entry name" value="Multidrug efflux transporter AcrB transmembrane domain"/>
    <property type="match status" value="2"/>
</dbReference>
<feature type="transmembrane region" description="Helical" evidence="7">
    <location>
        <begin position="302"/>
        <end position="319"/>
    </location>
</feature>
<feature type="transmembrane region" description="Helical" evidence="7">
    <location>
        <begin position="31"/>
        <end position="51"/>
    </location>
</feature>